<dbReference type="InterPro" id="IPR045270">
    <property type="entry name" value="STKc_AGC"/>
</dbReference>
<dbReference type="InterPro" id="IPR000719">
    <property type="entry name" value="Prot_kinase_dom"/>
</dbReference>
<gene>
    <name evidence="11" type="ORF">LAFE_0E02850G</name>
</gene>
<dbReference type="EMBL" id="LT598488">
    <property type="protein sequence ID" value="SCW01583.1"/>
    <property type="molecule type" value="Genomic_DNA"/>
</dbReference>
<dbReference type="GO" id="GO:0005524">
    <property type="term" value="F:ATP binding"/>
    <property type="evidence" value="ECO:0007669"/>
    <property type="project" value="UniProtKB-UniRule"/>
</dbReference>
<dbReference type="AlphaFoldDB" id="A0A1G4MCJ9"/>
<evidence type="ECO:0000256" key="7">
    <source>
        <dbReference type="PROSITE-ProRule" id="PRU10141"/>
    </source>
</evidence>
<accession>A0A1G4MCJ9</accession>
<dbReference type="STRING" id="4955.A0A1G4MCJ9"/>
<evidence type="ECO:0000256" key="6">
    <source>
        <dbReference type="ARBA" id="ARBA00022840"/>
    </source>
</evidence>
<feature type="compositionally biased region" description="Basic and acidic residues" evidence="8">
    <location>
        <begin position="92"/>
        <end position="103"/>
    </location>
</feature>
<dbReference type="InterPro" id="IPR011009">
    <property type="entry name" value="Kinase-like_dom_sf"/>
</dbReference>
<dbReference type="CDD" id="cd05123">
    <property type="entry name" value="STKc_AGC"/>
    <property type="match status" value="1"/>
</dbReference>
<reference evidence="12" key="1">
    <citation type="submission" date="2016-03" db="EMBL/GenBank/DDBJ databases">
        <authorList>
            <person name="Devillers H."/>
        </authorList>
    </citation>
    <scope>NUCLEOTIDE SEQUENCE [LARGE SCALE GENOMIC DNA]</scope>
</reference>
<dbReference type="Pfam" id="PF00069">
    <property type="entry name" value="Pkinase"/>
    <property type="match status" value="1"/>
</dbReference>
<dbReference type="Gene3D" id="3.30.200.20">
    <property type="entry name" value="Phosphorylase Kinase, domain 1"/>
    <property type="match status" value="1"/>
</dbReference>
<dbReference type="SMART" id="SM00133">
    <property type="entry name" value="S_TK_X"/>
    <property type="match status" value="1"/>
</dbReference>
<dbReference type="Proteomes" id="UP000190831">
    <property type="component" value="Chromosome E"/>
</dbReference>
<dbReference type="OrthoDB" id="63267at2759"/>
<proteinExistence type="predicted"/>
<keyword evidence="5" id="KW-0418">Kinase</keyword>
<dbReference type="PROSITE" id="PS00108">
    <property type="entry name" value="PROTEIN_KINASE_ST"/>
    <property type="match status" value="1"/>
</dbReference>
<feature type="domain" description="Protein kinase" evidence="9">
    <location>
        <begin position="121"/>
        <end position="420"/>
    </location>
</feature>
<evidence type="ECO:0000259" key="10">
    <source>
        <dbReference type="PROSITE" id="PS51285"/>
    </source>
</evidence>
<evidence type="ECO:0000256" key="5">
    <source>
        <dbReference type="ARBA" id="ARBA00022777"/>
    </source>
</evidence>
<dbReference type="InterPro" id="IPR008271">
    <property type="entry name" value="Ser/Thr_kinase_AS"/>
</dbReference>
<keyword evidence="2" id="KW-0597">Phosphoprotein</keyword>
<feature type="binding site" evidence="7">
    <location>
        <position position="150"/>
    </location>
    <ligand>
        <name>ATP</name>
        <dbReference type="ChEBI" id="CHEBI:30616"/>
    </ligand>
</feature>
<keyword evidence="4 7" id="KW-0547">Nucleotide-binding</keyword>
<organism evidence="11 12">
    <name type="scientific">Lachancea fermentati</name>
    <name type="common">Zygosaccharomyces fermentati</name>
    <dbReference type="NCBI Taxonomy" id="4955"/>
    <lineage>
        <taxon>Eukaryota</taxon>
        <taxon>Fungi</taxon>
        <taxon>Dikarya</taxon>
        <taxon>Ascomycota</taxon>
        <taxon>Saccharomycotina</taxon>
        <taxon>Saccharomycetes</taxon>
        <taxon>Saccharomycetales</taxon>
        <taxon>Saccharomycetaceae</taxon>
        <taxon>Lachancea</taxon>
    </lineage>
</organism>
<dbReference type="OMA" id="IFRKIDW"/>
<evidence type="ECO:0000256" key="1">
    <source>
        <dbReference type="ARBA" id="ARBA00022527"/>
    </source>
</evidence>
<feature type="region of interest" description="Disordered" evidence="8">
    <location>
        <begin position="92"/>
        <end position="114"/>
    </location>
</feature>
<sequence>MSVFKLDEELSRLTVNGSCAIVDDEDFEEDPTCGEWHKNLLSAHPQAISPTVYLSTSTNGTAAPSKPRRRSSLYDKMAVSTPPNIKRLELAPEEDFQKANQYERRRRSFSKNHEPRSLEDFEPIRVLGQGAYGKVILVKDQYTSKLYAMKQLKKAEILISEEETKEKEPASVNLEKRLERTFAERKILSQLEHPNIVKLFYSFHDHMKLYLVLQFIPGGELFYHLKEQGTLAEDVVAFYAAEISCALRFLHGKGIVYRDLKPENCLLNEKGHLVLTDFGLSKKSVEDTTESSHDGEPITTLHSIIGTPEYCAPEILAGKSYNQNCDWYSLGCLVYDMLIGKPPYTGVNHKVILGKILKDKTPKIPMYLSDGMKDFLGALLRKEVLKRWDVDKFWNVEGPKNKKKKAGQAKTSCFQSHFVFRKVDWNKMESGELQKTTNGPILPIITDWELAENFDTEFTEMRLDSGACQDQINIQQNINPILHRDVFKGFSYVASSSYLERYF</sequence>
<evidence type="ECO:0000256" key="3">
    <source>
        <dbReference type="ARBA" id="ARBA00022679"/>
    </source>
</evidence>
<evidence type="ECO:0000313" key="11">
    <source>
        <dbReference type="EMBL" id="SCW01583.1"/>
    </source>
</evidence>
<keyword evidence="12" id="KW-1185">Reference proteome</keyword>
<keyword evidence="3" id="KW-0808">Transferase</keyword>
<dbReference type="Pfam" id="PF00433">
    <property type="entry name" value="Pkinase_C"/>
    <property type="match status" value="1"/>
</dbReference>
<name>A0A1G4MCJ9_LACFM</name>
<evidence type="ECO:0000313" key="12">
    <source>
        <dbReference type="Proteomes" id="UP000190831"/>
    </source>
</evidence>
<dbReference type="PROSITE" id="PS50011">
    <property type="entry name" value="PROTEIN_KINASE_DOM"/>
    <property type="match status" value="1"/>
</dbReference>
<dbReference type="InterPro" id="IPR017892">
    <property type="entry name" value="Pkinase_C"/>
</dbReference>
<evidence type="ECO:0000259" key="9">
    <source>
        <dbReference type="PROSITE" id="PS50011"/>
    </source>
</evidence>
<dbReference type="PROSITE" id="PS51285">
    <property type="entry name" value="AGC_KINASE_CTER"/>
    <property type="match status" value="1"/>
</dbReference>
<keyword evidence="1" id="KW-0723">Serine/threonine-protein kinase</keyword>
<evidence type="ECO:0000256" key="2">
    <source>
        <dbReference type="ARBA" id="ARBA00022553"/>
    </source>
</evidence>
<evidence type="ECO:0000256" key="8">
    <source>
        <dbReference type="SAM" id="MobiDB-lite"/>
    </source>
</evidence>
<protein>
    <submittedName>
        <fullName evidence="11">LAFE_0E02850g1_1</fullName>
    </submittedName>
</protein>
<dbReference type="Gene3D" id="1.10.510.10">
    <property type="entry name" value="Transferase(Phosphotransferase) domain 1"/>
    <property type="match status" value="1"/>
</dbReference>
<dbReference type="PROSITE" id="PS00107">
    <property type="entry name" value="PROTEIN_KINASE_ATP"/>
    <property type="match status" value="1"/>
</dbReference>
<dbReference type="GO" id="GO:0004674">
    <property type="term" value="F:protein serine/threonine kinase activity"/>
    <property type="evidence" value="ECO:0007669"/>
    <property type="project" value="UniProtKB-KW"/>
</dbReference>
<dbReference type="FunFam" id="1.10.510.10:FF:000913">
    <property type="entry name" value="Non-specific serine/threonine protein kinase"/>
    <property type="match status" value="1"/>
</dbReference>
<feature type="domain" description="AGC-kinase C-terminal" evidence="10">
    <location>
        <begin position="421"/>
        <end position="502"/>
    </location>
</feature>
<dbReference type="SUPFAM" id="SSF56112">
    <property type="entry name" value="Protein kinase-like (PK-like)"/>
    <property type="match status" value="1"/>
</dbReference>
<dbReference type="InterPro" id="IPR000961">
    <property type="entry name" value="AGC-kinase_C"/>
</dbReference>
<evidence type="ECO:0000256" key="4">
    <source>
        <dbReference type="ARBA" id="ARBA00022741"/>
    </source>
</evidence>
<dbReference type="PANTHER" id="PTHR24351">
    <property type="entry name" value="RIBOSOMAL PROTEIN S6 KINASE"/>
    <property type="match status" value="1"/>
</dbReference>
<dbReference type="SMART" id="SM00220">
    <property type="entry name" value="S_TKc"/>
    <property type="match status" value="1"/>
</dbReference>
<keyword evidence="6 7" id="KW-0067">ATP-binding</keyword>
<dbReference type="InterPro" id="IPR017441">
    <property type="entry name" value="Protein_kinase_ATP_BS"/>
</dbReference>